<feature type="region of interest" description="Disordered" evidence="7">
    <location>
        <begin position="548"/>
        <end position="570"/>
    </location>
</feature>
<dbReference type="GO" id="GO:0000978">
    <property type="term" value="F:RNA polymerase II cis-regulatory region sequence-specific DNA binding"/>
    <property type="evidence" value="ECO:0007669"/>
    <property type="project" value="TreeGrafter"/>
</dbReference>
<evidence type="ECO:0000256" key="5">
    <source>
        <dbReference type="ARBA" id="ARBA00023242"/>
    </source>
</evidence>
<proteinExistence type="predicted"/>
<protein>
    <submittedName>
        <fullName evidence="10">Uncharacterized protein</fullName>
    </submittedName>
</protein>
<dbReference type="PROSITE" id="PS50039">
    <property type="entry name" value="FORK_HEAD_3"/>
    <property type="match status" value="1"/>
</dbReference>
<dbReference type="PROSITE" id="PS50006">
    <property type="entry name" value="FHA_DOMAIN"/>
    <property type="match status" value="1"/>
</dbReference>
<dbReference type="CDD" id="cd22701">
    <property type="entry name" value="FHA_FKH1-like"/>
    <property type="match status" value="1"/>
</dbReference>
<dbReference type="GO" id="GO:0000981">
    <property type="term" value="F:DNA-binding transcription factor activity, RNA polymerase II-specific"/>
    <property type="evidence" value="ECO:0007669"/>
    <property type="project" value="TreeGrafter"/>
</dbReference>
<reference evidence="10" key="1">
    <citation type="journal article" date="2021" name="Open Biol.">
        <title>Shared evolutionary footprints suggest mitochondrial oxidative damage underlies multiple complex I losses in fungi.</title>
        <authorList>
            <person name="Schikora-Tamarit M.A."/>
            <person name="Marcet-Houben M."/>
            <person name="Nosek J."/>
            <person name="Gabaldon T."/>
        </authorList>
    </citation>
    <scope>NUCLEOTIDE SEQUENCE</scope>
    <source>
        <strain evidence="10">CBS2887</strain>
    </source>
</reference>
<evidence type="ECO:0000259" key="9">
    <source>
        <dbReference type="PROSITE" id="PS50039"/>
    </source>
</evidence>
<comment type="caution">
    <text evidence="10">The sequence shown here is derived from an EMBL/GenBank/DDBJ whole genome shotgun (WGS) entry which is preliminary data.</text>
</comment>
<evidence type="ECO:0000256" key="3">
    <source>
        <dbReference type="ARBA" id="ARBA00023125"/>
    </source>
</evidence>
<feature type="compositionally biased region" description="Polar residues" evidence="7">
    <location>
        <begin position="482"/>
        <end position="494"/>
    </location>
</feature>
<dbReference type="InterPro" id="IPR018122">
    <property type="entry name" value="TF_fork_head_CS_1"/>
</dbReference>
<feature type="region of interest" description="Disordered" evidence="7">
    <location>
        <begin position="372"/>
        <end position="398"/>
    </location>
</feature>
<evidence type="ECO:0000256" key="1">
    <source>
        <dbReference type="ARBA" id="ARBA00004123"/>
    </source>
</evidence>
<dbReference type="FunFam" id="1.10.10.10:FF:000030">
    <property type="entry name" value="Forkhead box protein K2"/>
    <property type="match status" value="1"/>
</dbReference>
<keyword evidence="5 6" id="KW-0539">Nucleus</keyword>
<dbReference type="OrthoDB" id="5954824at2759"/>
<evidence type="ECO:0000256" key="7">
    <source>
        <dbReference type="SAM" id="MobiDB-lite"/>
    </source>
</evidence>
<keyword evidence="11" id="KW-1185">Reference proteome</keyword>
<dbReference type="GO" id="GO:2000221">
    <property type="term" value="P:negative regulation of pseudohyphal growth"/>
    <property type="evidence" value="ECO:0007669"/>
    <property type="project" value="UniProtKB-ARBA"/>
</dbReference>
<dbReference type="InterPro" id="IPR030456">
    <property type="entry name" value="TF_fork_head_CS_2"/>
</dbReference>
<comment type="subcellular location">
    <subcellularLocation>
        <location evidence="1 6">Nucleus</location>
    </subcellularLocation>
</comment>
<keyword evidence="2" id="KW-0805">Transcription regulation</keyword>
<reference evidence="10" key="2">
    <citation type="submission" date="2021-01" db="EMBL/GenBank/DDBJ databases">
        <authorList>
            <person name="Schikora-Tamarit M.A."/>
        </authorList>
    </citation>
    <scope>NUCLEOTIDE SEQUENCE</scope>
    <source>
        <strain evidence="10">CBS2887</strain>
    </source>
</reference>
<gene>
    <name evidence="10" type="ORF">WICPIJ_001982</name>
</gene>
<dbReference type="SMART" id="SM00339">
    <property type="entry name" value="FH"/>
    <property type="match status" value="1"/>
</dbReference>
<dbReference type="PROSITE" id="PS00657">
    <property type="entry name" value="FORK_HEAD_1"/>
    <property type="match status" value="1"/>
</dbReference>
<accession>A0A9P8Q9Y9</accession>
<feature type="region of interest" description="Disordered" evidence="7">
    <location>
        <begin position="606"/>
        <end position="660"/>
    </location>
</feature>
<dbReference type="Pfam" id="PF00250">
    <property type="entry name" value="Forkhead"/>
    <property type="match status" value="1"/>
</dbReference>
<dbReference type="InterPro" id="IPR036390">
    <property type="entry name" value="WH_DNA-bd_sf"/>
</dbReference>
<evidence type="ECO:0000313" key="11">
    <source>
        <dbReference type="Proteomes" id="UP000774326"/>
    </source>
</evidence>
<dbReference type="InterPro" id="IPR000253">
    <property type="entry name" value="FHA_dom"/>
</dbReference>
<dbReference type="PANTHER" id="PTHR45881:SF1">
    <property type="entry name" value="FORK HEAD PROTEIN HOMOLOG 2"/>
    <property type="match status" value="1"/>
</dbReference>
<dbReference type="Gene3D" id="2.60.200.20">
    <property type="match status" value="1"/>
</dbReference>
<feature type="domain" description="FHA" evidence="8">
    <location>
        <begin position="79"/>
        <end position="137"/>
    </location>
</feature>
<dbReference type="PROSITE" id="PS00658">
    <property type="entry name" value="FORK_HEAD_2"/>
    <property type="match status" value="1"/>
</dbReference>
<feature type="domain" description="Fork-head" evidence="9">
    <location>
        <begin position="259"/>
        <end position="357"/>
    </location>
</feature>
<dbReference type="EMBL" id="JAEUBG010001039">
    <property type="protein sequence ID" value="KAH3687038.1"/>
    <property type="molecule type" value="Genomic_DNA"/>
</dbReference>
<evidence type="ECO:0000259" key="8">
    <source>
        <dbReference type="PROSITE" id="PS50006"/>
    </source>
</evidence>
<sequence length="660" mass="72994">MSDLNENNKRPAEEDIDIASLYNDPQELVNAVVSVLTVPEATTNVSENYANDKNQATEVQAYAKIAGNNWTYYVKTLSIGIGRNTDQQDEKEQVHIDLGPAKVVSRLHANISYNLNTRLWELLVSGRNGAKVDSVKVPCGSQAVATPLRSGSVIDIGGTQMMFILPDASPVIASEILALMAPKIPRPLKRGPVTGVYSVQNMKQKKQYDNGDFGNSENNNINSLKGFQIFSQDHSSSTDILTPKGFDNDLSKDEARDIKPPFSYATMITQAILSNKEGVLSLSEIYDWIASHYAFYRFSKTGWQNSIRHNLSLNKAFDKVPRRANEPGKGMKWQISDSYKADFMKKVESGSLSKVRRGSSVSRQLQLHLATHSELPQSQDRHVAPQTPPQNNQTQHQKQEFAYNQYPKAQSHQVPLQNGALQYLGSVQQQQQQHNQSRNGSLPPPAPPVYRSTSPQRQFEPLAHSASHQGSPERPHVFVNTRPASHESNVSSDRTEIVQSSQAETGHIIPKLKLSSPIKKETDLRTERLTLPPVAQIDVINKNLPGKNPLDMMKSPNKLFRGTPTESYTPERGVSKKFLETVNSEGIQSSPPQQALWNYVQFSTPVKEKGSSKSNGGTGNITGAGSPIKNLVTESPKEEASGKENIQDLPNVDLAKGFQK</sequence>
<evidence type="ECO:0000313" key="10">
    <source>
        <dbReference type="EMBL" id="KAH3687038.1"/>
    </source>
</evidence>
<dbReference type="InterPro" id="IPR001766">
    <property type="entry name" value="Fork_head_dom"/>
</dbReference>
<dbReference type="SUPFAM" id="SSF49879">
    <property type="entry name" value="SMAD/FHA domain"/>
    <property type="match status" value="1"/>
</dbReference>
<evidence type="ECO:0000256" key="4">
    <source>
        <dbReference type="ARBA" id="ARBA00023163"/>
    </source>
</evidence>
<keyword evidence="4" id="KW-0804">Transcription</keyword>
<dbReference type="SUPFAM" id="SSF46785">
    <property type="entry name" value="Winged helix' DNA-binding domain"/>
    <property type="match status" value="1"/>
</dbReference>
<evidence type="ECO:0000256" key="6">
    <source>
        <dbReference type="PROSITE-ProRule" id="PRU00089"/>
    </source>
</evidence>
<feature type="region of interest" description="Disordered" evidence="7">
    <location>
        <begin position="426"/>
        <end position="494"/>
    </location>
</feature>
<dbReference type="AlphaFoldDB" id="A0A9P8Q9Y9"/>
<keyword evidence="3 6" id="KW-0238">DNA-binding</keyword>
<dbReference type="Proteomes" id="UP000774326">
    <property type="component" value="Unassembled WGS sequence"/>
</dbReference>
<evidence type="ECO:0000256" key="2">
    <source>
        <dbReference type="ARBA" id="ARBA00023015"/>
    </source>
</evidence>
<dbReference type="InterPro" id="IPR036388">
    <property type="entry name" value="WH-like_DNA-bd_sf"/>
</dbReference>
<dbReference type="GO" id="GO:0005634">
    <property type="term" value="C:nucleus"/>
    <property type="evidence" value="ECO:0007669"/>
    <property type="project" value="UniProtKB-SubCell"/>
</dbReference>
<dbReference type="CDD" id="cd00059">
    <property type="entry name" value="FH_FOX"/>
    <property type="match status" value="1"/>
</dbReference>
<dbReference type="InterPro" id="IPR008984">
    <property type="entry name" value="SMAD_FHA_dom_sf"/>
</dbReference>
<feature type="compositionally biased region" description="Basic and acidic residues" evidence="7">
    <location>
        <begin position="635"/>
        <end position="646"/>
    </location>
</feature>
<organism evidence="10 11">
    <name type="scientific">Wickerhamomyces pijperi</name>
    <name type="common">Yeast</name>
    <name type="synonym">Pichia pijperi</name>
    <dbReference type="NCBI Taxonomy" id="599730"/>
    <lineage>
        <taxon>Eukaryota</taxon>
        <taxon>Fungi</taxon>
        <taxon>Dikarya</taxon>
        <taxon>Ascomycota</taxon>
        <taxon>Saccharomycotina</taxon>
        <taxon>Saccharomycetes</taxon>
        <taxon>Phaffomycetales</taxon>
        <taxon>Wickerhamomycetaceae</taxon>
        <taxon>Wickerhamomyces</taxon>
    </lineage>
</organism>
<dbReference type="PANTHER" id="PTHR45881">
    <property type="entry name" value="CHECKPOINT SUPPRESSOR 1-LIKE, ISOFORM A-RELATED"/>
    <property type="match status" value="1"/>
</dbReference>
<name>A0A9P8Q9Y9_WICPI</name>
<feature type="DNA-binding region" description="Fork-head" evidence="6">
    <location>
        <begin position="259"/>
        <end position="357"/>
    </location>
</feature>
<dbReference type="PRINTS" id="PR00053">
    <property type="entry name" value="FORKHEAD"/>
</dbReference>
<dbReference type="Pfam" id="PF00498">
    <property type="entry name" value="FHA"/>
    <property type="match status" value="1"/>
</dbReference>
<dbReference type="Gene3D" id="1.10.10.10">
    <property type="entry name" value="Winged helix-like DNA-binding domain superfamily/Winged helix DNA-binding domain"/>
    <property type="match status" value="1"/>
</dbReference>